<dbReference type="EMBL" id="KV878582">
    <property type="protein sequence ID" value="OJJ65252.1"/>
    <property type="molecule type" value="Genomic_DNA"/>
</dbReference>
<organism evidence="2 3">
    <name type="scientific">Aspergillus sydowii CBS 593.65</name>
    <dbReference type="NCBI Taxonomy" id="1036612"/>
    <lineage>
        <taxon>Eukaryota</taxon>
        <taxon>Fungi</taxon>
        <taxon>Dikarya</taxon>
        <taxon>Ascomycota</taxon>
        <taxon>Pezizomycotina</taxon>
        <taxon>Eurotiomycetes</taxon>
        <taxon>Eurotiomycetidae</taxon>
        <taxon>Eurotiales</taxon>
        <taxon>Aspergillaceae</taxon>
        <taxon>Aspergillus</taxon>
        <taxon>Aspergillus subgen. Nidulantes</taxon>
    </lineage>
</organism>
<feature type="signal peptide" evidence="1">
    <location>
        <begin position="1"/>
        <end position="21"/>
    </location>
</feature>
<protein>
    <recommendedName>
        <fullName evidence="4">Secreted protein</fullName>
    </recommendedName>
</protein>
<dbReference type="VEuPathDB" id="FungiDB:ASPSYDRAFT_378527"/>
<accession>A0A1L9U0R6</accession>
<keyword evidence="1" id="KW-0732">Signal</keyword>
<gene>
    <name evidence="2" type="ORF">ASPSYDRAFT_378527</name>
</gene>
<evidence type="ECO:0000313" key="2">
    <source>
        <dbReference type="EMBL" id="OJJ65252.1"/>
    </source>
</evidence>
<reference evidence="3" key="1">
    <citation type="journal article" date="2017" name="Genome Biol.">
        <title>Comparative genomics reveals high biological diversity and specific adaptations in the industrially and medically important fungal genus Aspergillus.</title>
        <authorList>
            <person name="de Vries R.P."/>
            <person name="Riley R."/>
            <person name="Wiebenga A."/>
            <person name="Aguilar-Osorio G."/>
            <person name="Amillis S."/>
            <person name="Uchima C.A."/>
            <person name="Anderluh G."/>
            <person name="Asadollahi M."/>
            <person name="Askin M."/>
            <person name="Barry K."/>
            <person name="Battaglia E."/>
            <person name="Bayram O."/>
            <person name="Benocci T."/>
            <person name="Braus-Stromeyer S.A."/>
            <person name="Caldana C."/>
            <person name="Canovas D."/>
            <person name="Cerqueira G.C."/>
            <person name="Chen F."/>
            <person name="Chen W."/>
            <person name="Choi C."/>
            <person name="Clum A."/>
            <person name="Dos Santos R.A."/>
            <person name="Damasio A.R."/>
            <person name="Diallinas G."/>
            <person name="Emri T."/>
            <person name="Fekete E."/>
            <person name="Flipphi M."/>
            <person name="Freyberg S."/>
            <person name="Gallo A."/>
            <person name="Gournas C."/>
            <person name="Habgood R."/>
            <person name="Hainaut M."/>
            <person name="Harispe M.L."/>
            <person name="Henrissat B."/>
            <person name="Hilden K.S."/>
            <person name="Hope R."/>
            <person name="Hossain A."/>
            <person name="Karabika E."/>
            <person name="Karaffa L."/>
            <person name="Karanyi Z."/>
            <person name="Krasevec N."/>
            <person name="Kuo A."/>
            <person name="Kusch H."/>
            <person name="LaButti K."/>
            <person name="Lagendijk E.L."/>
            <person name="Lapidus A."/>
            <person name="Levasseur A."/>
            <person name="Lindquist E."/>
            <person name="Lipzen A."/>
            <person name="Logrieco A.F."/>
            <person name="MacCabe A."/>
            <person name="Maekelae M.R."/>
            <person name="Malavazi I."/>
            <person name="Melin P."/>
            <person name="Meyer V."/>
            <person name="Mielnichuk N."/>
            <person name="Miskei M."/>
            <person name="Molnar A.P."/>
            <person name="Mule G."/>
            <person name="Ngan C.Y."/>
            <person name="Orejas M."/>
            <person name="Orosz E."/>
            <person name="Ouedraogo J.P."/>
            <person name="Overkamp K.M."/>
            <person name="Park H.-S."/>
            <person name="Perrone G."/>
            <person name="Piumi F."/>
            <person name="Punt P.J."/>
            <person name="Ram A.F."/>
            <person name="Ramon A."/>
            <person name="Rauscher S."/>
            <person name="Record E."/>
            <person name="Riano-Pachon D.M."/>
            <person name="Robert V."/>
            <person name="Roehrig J."/>
            <person name="Ruller R."/>
            <person name="Salamov A."/>
            <person name="Salih N.S."/>
            <person name="Samson R.A."/>
            <person name="Sandor E."/>
            <person name="Sanguinetti M."/>
            <person name="Schuetze T."/>
            <person name="Sepcic K."/>
            <person name="Shelest E."/>
            <person name="Sherlock G."/>
            <person name="Sophianopoulou V."/>
            <person name="Squina F.M."/>
            <person name="Sun H."/>
            <person name="Susca A."/>
            <person name="Todd R.B."/>
            <person name="Tsang A."/>
            <person name="Unkles S.E."/>
            <person name="van de Wiele N."/>
            <person name="van Rossen-Uffink D."/>
            <person name="Oliveira J.V."/>
            <person name="Vesth T.C."/>
            <person name="Visser J."/>
            <person name="Yu J.-H."/>
            <person name="Zhou M."/>
            <person name="Andersen M.R."/>
            <person name="Archer D.B."/>
            <person name="Baker S.E."/>
            <person name="Benoit I."/>
            <person name="Brakhage A.A."/>
            <person name="Braus G.H."/>
            <person name="Fischer R."/>
            <person name="Frisvad J.C."/>
            <person name="Goldman G.H."/>
            <person name="Houbraken J."/>
            <person name="Oakley B."/>
            <person name="Pocsi I."/>
            <person name="Scazzocchio C."/>
            <person name="Seiboth B."/>
            <person name="vanKuyk P.A."/>
            <person name="Wortman J."/>
            <person name="Dyer P.S."/>
            <person name="Grigoriev I.V."/>
        </authorList>
    </citation>
    <scope>NUCLEOTIDE SEQUENCE [LARGE SCALE GENOMIC DNA]</scope>
    <source>
        <strain evidence="3">CBS 593.65</strain>
    </source>
</reference>
<sequence>MHSTTLTFFSLALAAFRSAQAATVCLIKFEISQARAFSEPNAKRFFLSFYNTTSRLFQINLCIFSVLISQRVALQERCRPPVVPKSTVQLTSRVETETILFV</sequence>
<dbReference type="Proteomes" id="UP000184356">
    <property type="component" value="Unassembled WGS sequence"/>
</dbReference>
<dbReference type="GeneID" id="63761655"/>
<keyword evidence="3" id="KW-1185">Reference proteome</keyword>
<evidence type="ECO:0008006" key="4">
    <source>
        <dbReference type="Google" id="ProtNLM"/>
    </source>
</evidence>
<dbReference type="RefSeq" id="XP_040709058.1">
    <property type="nucleotide sequence ID" value="XM_040845582.1"/>
</dbReference>
<feature type="chain" id="PRO_5009887697" description="Secreted protein" evidence="1">
    <location>
        <begin position="22"/>
        <end position="102"/>
    </location>
</feature>
<proteinExistence type="predicted"/>
<evidence type="ECO:0000256" key="1">
    <source>
        <dbReference type="SAM" id="SignalP"/>
    </source>
</evidence>
<name>A0A1L9U0R6_9EURO</name>
<dbReference type="AlphaFoldDB" id="A0A1L9U0R6"/>
<evidence type="ECO:0000313" key="3">
    <source>
        <dbReference type="Proteomes" id="UP000184356"/>
    </source>
</evidence>